<organism evidence="1 2">
    <name type="scientific">Magallana gigas</name>
    <name type="common">Pacific oyster</name>
    <name type="synonym">Crassostrea gigas</name>
    <dbReference type="NCBI Taxonomy" id="29159"/>
    <lineage>
        <taxon>Eukaryota</taxon>
        <taxon>Metazoa</taxon>
        <taxon>Spiralia</taxon>
        <taxon>Lophotrochozoa</taxon>
        <taxon>Mollusca</taxon>
        <taxon>Bivalvia</taxon>
        <taxon>Autobranchia</taxon>
        <taxon>Pteriomorphia</taxon>
        <taxon>Ostreida</taxon>
        <taxon>Ostreoidea</taxon>
        <taxon>Ostreidae</taxon>
        <taxon>Magallana</taxon>
    </lineage>
</organism>
<keyword evidence="2" id="KW-1185">Reference proteome</keyword>
<dbReference type="Proteomes" id="UP000005408">
    <property type="component" value="Unassembled WGS sequence"/>
</dbReference>
<accession>A0A8W8LCA1</accession>
<evidence type="ECO:0000313" key="2">
    <source>
        <dbReference type="Proteomes" id="UP000005408"/>
    </source>
</evidence>
<protein>
    <submittedName>
        <fullName evidence="1">Uncharacterized protein</fullName>
    </submittedName>
</protein>
<reference evidence="1" key="1">
    <citation type="submission" date="2022-08" db="UniProtKB">
        <authorList>
            <consortium name="EnsemblMetazoa"/>
        </authorList>
    </citation>
    <scope>IDENTIFICATION</scope>
    <source>
        <strain evidence="1">05x7-T-G4-1.051#20</strain>
    </source>
</reference>
<evidence type="ECO:0000313" key="1">
    <source>
        <dbReference type="EnsemblMetazoa" id="G27424.1:cds"/>
    </source>
</evidence>
<sequence>MQHKVQPIHSWYIIPLKFKRKTSAQLLQRHLIHHEKAKAQVKLIERQIKRQYRLAVRTVLKGHKGQSLHYMGIMTVLQSVRHFYQRYSHRSWLNVQMLARIIMQTMDPCRMLPPLEIPEDNFQCESGQSEKYQHALVVAHCNFSRAS</sequence>
<proteinExistence type="predicted"/>
<name>A0A8W8LCA1_MAGGI</name>
<dbReference type="AlphaFoldDB" id="A0A8W8LCA1"/>
<dbReference type="EnsemblMetazoa" id="G27424.1">
    <property type="protein sequence ID" value="G27424.1:cds"/>
    <property type="gene ID" value="G27424"/>
</dbReference>